<dbReference type="RefSeq" id="WP_062179465.1">
    <property type="nucleotide sequence ID" value="NZ_BBXL01000007.1"/>
</dbReference>
<gene>
    <name evidence="1" type="ORF">SAMN05444362_10796</name>
</gene>
<dbReference type="OrthoDB" id="7871381at2"/>
<accession>A0A1M5CAK3</accession>
<evidence type="ECO:0000313" key="1">
    <source>
        <dbReference type="EMBL" id="SHF51783.1"/>
    </source>
</evidence>
<organism evidence="1 2">
    <name type="scientific">Dysgonomonas macrotermitis</name>
    <dbReference type="NCBI Taxonomy" id="1346286"/>
    <lineage>
        <taxon>Bacteria</taxon>
        <taxon>Pseudomonadati</taxon>
        <taxon>Bacteroidota</taxon>
        <taxon>Bacteroidia</taxon>
        <taxon>Bacteroidales</taxon>
        <taxon>Dysgonomonadaceae</taxon>
        <taxon>Dysgonomonas</taxon>
    </lineage>
</organism>
<dbReference type="AlphaFoldDB" id="A0A1M5CAK3"/>
<name>A0A1M5CAK3_9BACT</name>
<dbReference type="STRING" id="1346286.SAMN05444362_10796"/>
<dbReference type="EMBL" id="FQUC01000007">
    <property type="protein sequence ID" value="SHF51783.1"/>
    <property type="molecule type" value="Genomic_DNA"/>
</dbReference>
<proteinExistence type="predicted"/>
<reference evidence="2" key="1">
    <citation type="submission" date="2016-11" db="EMBL/GenBank/DDBJ databases">
        <authorList>
            <person name="Varghese N."/>
            <person name="Submissions S."/>
        </authorList>
    </citation>
    <scope>NUCLEOTIDE SEQUENCE [LARGE SCALE GENOMIC DNA]</scope>
    <source>
        <strain evidence="2">DSM 27370</strain>
    </source>
</reference>
<keyword evidence="2" id="KW-1185">Reference proteome</keyword>
<dbReference type="Proteomes" id="UP000184480">
    <property type="component" value="Unassembled WGS sequence"/>
</dbReference>
<sequence>MNFEIDNAAIEASFDRIAKEILTQKALYVNETVFRFTEIEFYYFNEGHHPDEYTHEHNRIGGEWRYHNQGIDITLGSNDTTDGGILIRGVCFNGKYVNGPRKIWQSIFEAFGKVTSPTTFQLKDGEKRDIEIIRTFRQLPNKIEYPEFLNKHYRYLVELDNLDLTNTIKNKIRQHHSILK</sequence>
<evidence type="ECO:0000313" key="2">
    <source>
        <dbReference type="Proteomes" id="UP000184480"/>
    </source>
</evidence>
<protein>
    <submittedName>
        <fullName evidence="1">Uncharacterized protein</fullName>
    </submittedName>
</protein>